<evidence type="ECO:0000313" key="1">
    <source>
        <dbReference type="EMBL" id="GAS93178.1"/>
    </source>
</evidence>
<reference evidence="2" key="1">
    <citation type="journal article" date="2016" name="Genome Announc.">
        <title>Draft Genome Sequences of Five Rapidly Growing Mycobacterium Species, M. thermoresistibile, M. fortuitum subsp. acetamidolyticum, M. canariasense, M. brisbanense, and M. novocastrense.</title>
        <authorList>
            <person name="Katahira K."/>
            <person name="Ogura Y."/>
            <person name="Gotoh Y."/>
            <person name="Hayashi T."/>
        </authorList>
    </citation>
    <scope>NUCLEOTIDE SEQUENCE [LARGE SCALE GENOMIC DNA]</scope>
    <source>
        <strain evidence="2">JCM15298</strain>
    </source>
</reference>
<proteinExistence type="predicted"/>
<comment type="caution">
    <text evidence="1">The sequence shown here is derived from an EMBL/GenBank/DDBJ whole genome shotgun (WGS) entry which is preliminary data.</text>
</comment>
<keyword evidence="2" id="KW-1185">Reference proteome</keyword>
<dbReference type="Proteomes" id="UP000069443">
    <property type="component" value="Unassembled WGS sequence"/>
</dbReference>
<evidence type="ECO:0000313" key="2">
    <source>
        <dbReference type="Proteomes" id="UP000069443"/>
    </source>
</evidence>
<organism evidence="1 2">
    <name type="scientific">Mycolicibacterium canariasense</name>
    <name type="common">Mycobacterium canariasense</name>
    <dbReference type="NCBI Taxonomy" id="228230"/>
    <lineage>
        <taxon>Bacteria</taxon>
        <taxon>Bacillati</taxon>
        <taxon>Actinomycetota</taxon>
        <taxon>Actinomycetes</taxon>
        <taxon>Mycobacteriales</taxon>
        <taxon>Mycobacteriaceae</taxon>
        <taxon>Mycolicibacterium</taxon>
    </lineage>
</organism>
<dbReference type="AlphaFoldDB" id="A0A100W7W7"/>
<protein>
    <submittedName>
        <fullName evidence="1">Uncharacterized protein</fullName>
    </submittedName>
</protein>
<sequence>MIGPAPGEDASAESVFSIDPQEMIWRVARLLVDGQRTISQFSEAARTLKEAKTNDPAVLQVLSQFEEASREWFHEALPNHLAAMQVAIEAYDTFGSGFTRVEDPIDAAVWSNKLFVWRERLGGSISGNNNSSRGGTTGTGEVG</sequence>
<gene>
    <name evidence="1" type="ORF">RMCC_0144</name>
</gene>
<dbReference type="STRING" id="228230.RMCC_0144"/>
<accession>A0A100W7W7</accession>
<name>A0A100W7W7_MYCCR</name>
<reference evidence="2" key="2">
    <citation type="submission" date="2016-02" db="EMBL/GenBank/DDBJ databases">
        <title>Draft genome sequence of five rapidly growing Mycobacterium species.</title>
        <authorList>
            <person name="Katahira K."/>
            <person name="Gotou Y."/>
            <person name="Iida K."/>
            <person name="Ogura Y."/>
            <person name="Hayashi T."/>
        </authorList>
    </citation>
    <scope>NUCLEOTIDE SEQUENCE [LARGE SCALE GENOMIC DNA]</scope>
    <source>
        <strain evidence="2">JCM15298</strain>
    </source>
</reference>
<dbReference type="EMBL" id="BCSY01000007">
    <property type="protein sequence ID" value="GAS93178.1"/>
    <property type="molecule type" value="Genomic_DNA"/>
</dbReference>